<gene>
    <name evidence="12" type="ORF">KIPB_005866</name>
</gene>
<keyword evidence="13" id="KW-1185">Reference proteome</keyword>
<dbReference type="PANTHER" id="PTHR13152:SF0">
    <property type="entry name" value="GENERAL TRANSCRIPTION FACTOR IIH SUBUNIT 4"/>
    <property type="match status" value="1"/>
</dbReference>
<dbReference type="GO" id="GO:0006289">
    <property type="term" value="P:nucleotide-excision repair"/>
    <property type="evidence" value="ECO:0007669"/>
    <property type="project" value="InterPro"/>
</dbReference>
<keyword evidence="6 8" id="KW-0234">DNA repair</keyword>
<evidence type="ECO:0000256" key="4">
    <source>
        <dbReference type="ARBA" id="ARBA00023015"/>
    </source>
</evidence>
<evidence type="ECO:0000313" key="12">
    <source>
        <dbReference type="EMBL" id="GIQ84384.1"/>
    </source>
</evidence>
<evidence type="ECO:0000313" key="13">
    <source>
        <dbReference type="Proteomes" id="UP000265618"/>
    </source>
</evidence>
<comment type="similarity">
    <text evidence="2 8">Belongs to the TFB2 family.</text>
</comment>
<evidence type="ECO:0000256" key="3">
    <source>
        <dbReference type="ARBA" id="ARBA00022763"/>
    </source>
</evidence>
<keyword evidence="7 8" id="KW-0539">Nucleus</keyword>
<keyword evidence="4 8" id="KW-0805">Transcription regulation</keyword>
<feature type="non-terminal residue" evidence="12">
    <location>
        <position position="559"/>
    </location>
</feature>
<comment type="caution">
    <text evidence="12">The sequence shown here is derived from an EMBL/GenBank/DDBJ whole genome shotgun (WGS) entry which is preliminary data.</text>
</comment>
<dbReference type="OrthoDB" id="364513at2759"/>
<accession>A0A9K3CW35</accession>
<comment type="subcellular location">
    <subcellularLocation>
        <location evidence="1 8">Nucleus</location>
    </subcellularLocation>
</comment>
<feature type="compositionally biased region" description="Basic and acidic residues" evidence="9">
    <location>
        <begin position="191"/>
        <end position="208"/>
    </location>
</feature>
<sequence>HPWVCAHVFRFLPTLSQHIVMNCFYASGLPNGVPIAVVKDWVAPGKVKDIKYPLEMLIKLRIASIKGQHLRFSAVYMSGLSISLFQGGASRADPPTERAVLVTPLPLETKRVGAKKREAVGKAAKERWDGLFTYLLQPENTVTDPSVYAPVPVAAKARGTQGRARRGSRAAIKQEAEAAYDPALGMARQAAQDRERERAASRGREGARDATPVDPQICELAHKLGLVQRVSGSKGLRGNHPLRLSPSGYAFVLGDASSQVWAVALALIDMAAKGQLHNQPRPLPRSDVVALLLLLLSVPSLASIKASSIALRFEPVIEAMKTPGLVRLMFRPVPNTVVPYANKIIVPTHVLESLSNADARDTLPGTSAFVVVESTFRVYAHADRNEPLITVLGLFADKTMVLPGTTVLEITHESCNRAFAKGVTASDIARCLHSYSHPATRKSRFPVPSSVLRQLEVWFHQVNRLRSCSACVVEGFKRVRDFQRVVQSAKDAGSLLWASKLSKGVIEASALMSNPTLTMSDTDKAAHQSKVASWLHSRPAVVIRQNAKAAVLSAAGVRL</sequence>
<dbReference type="EMBL" id="BDIP01001430">
    <property type="protein sequence ID" value="GIQ84384.1"/>
    <property type="molecule type" value="Genomic_DNA"/>
</dbReference>
<organism evidence="12 13">
    <name type="scientific">Kipferlia bialata</name>
    <dbReference type="NCBI Taxonomy" id="797122"/>
    <lineage>
        <taxon>Eukaryota</taxon>
        <taxon>Metamonada</taxon>
        <taxon>Carpediemonas-like organisms</taxon>
        <taxon>Kipferlia</taxon>
    </lineage>
</organism>
<reference evidence="12 13" key="1">
    <citation type="journal article" date="2018" name="PLoS ONE">
        <title>The draft genome of Kipferlia bialata reveals reductive genome evolution in fornicate parasites.</title>
        <authorList>
            <person name="Tanifuji G."/>
            <person name="Takabayashi S."/>
            <person name="Kume K."/>
            <person name="Takagi M."/>
            <person name="Nakayama T."/>
            <person name="Kamikawa R."/>
            <person name="Inagaki Y."/>
            <person name="Hashimoto T."/>
        </authorList>
    </citation>
    <scope>NUCLEOTIDE SEQUENCE [LARGE SCALE GENOMIC DNA]</scope>
    <source>
        <strain evidence="12">NY0173</strain>
    </source>
</reference>
<dbReference type="Pfam" id="PF03849">
    <property type="entry name" value="Tfb2"/>
    <property type="match status" value="2"/>
</dbReference>
<evidence type="ECO:0000256" key="5">
    <source>
        <dbReference type="ARBA" id="ARBA00023163"/>
    </source>
</evidence>
<feature type="signal peptide" evidence="10">
    <location>
        <begin position="1"/>
        <end position="16"/>
    </location>
</feature>
<evidence type="ECO:0000259" key="11">
    <source>
        <dbReference type="Pfam" id="PF18307"/>
    </source>
</evidence>
<dbReference type="GO" id="GO:0001671">
    <property type="term" value="F:ATPase activator activity"/>
    <property type="evidence" value="ECO:0007669"/>
    <property type="project" value="InterPro"/>
</dbReference>
<evidence type="ECO:0000256" key="7">
    <source>
        <dbReference type="ARBA" id="ARBA00023242"/>
    </source>
</evidence>
<evidence type="ECO:0000256" key="2">
    <source>
        <dbReference type="ARBA" id="ARBA00007132"/>
    </source>
</evidence>
<dbReference type="PANTHER" id="PTHR13152">
    <property type="entry name" value="TFIIH, POLYPEPTIDE 4"/>
    <property type="match status" value="1"/>
</dbReference>
<evidence type="ECO:0000256" key="10">
    <source>
        <dbReference type="SAM" id="SignalP"/>
    </source>
</evidence>
<evidence type="ECO:0000256" key="6">
    <source>
        <dbReference type="ARBA" id="ARBA00023204"/>
    </source>
</evidence>
<dbReference type="AlphaFoldDB" id="A0A9K3CW35"/>
<dbReference type="InterPro" id="IPR004598">
    <property type="entry name" value="TFIIH_p52/Tfb2"/>
</dbReference>
<comment type="function">
    <text evidence="8">Component of the general transcription and DNA repair factor IIH (TFIIH) core complex which is involved in general and transcription-coupled nucleotide excision repair (NER) of damaged DNA.</text>
</comment>
<proteinExistence type="inferred from homology"/>
<keyword evidence="10" id="KW-0732">Signal</keyword>
<evidence type="ECO:0000256" key="1">
    <source>
        <dbReference type="ARBA" id="ARBA00004123"/>
    </source>
</evidence>
<keyword evidence="3 8" id="KW-0227">DNA damage</keyword>
<name>A0A9K3CW35_9EUKA</name>
<feature type="domain" description="Transcription factor Tfb2 C-terminal" evidence="11">
    <location>
        <begin position="454"/>
        <end position="500"/>
    </location>
</feature>
<dbReference type="Proteomes" id="UP000265618">
    <property type="component" value="Unassembled WGS sequence"/>
</dbReference>
<keyword evidence="5 8" id="KW-0804">Transcription</keyword>
<dbReference type="GO" id="GO:0000439">
    <property type="term" value="C:transcription factor TFIIH core complex"/>
    <property type="evidence" value="ECO:0007669"/>
    <property type="project" value="InterPro"/>
</dbReference>
<protein>
    <recommendedName>
        <fullName evidence="8">General transcription factor IIH subunit 4</fullName>
    </recommendedName>
</protein>
<feature type="chain" id="PRO_5039903009" description="General transcription factor IIH subunit 4" evidence="10">
    <location>
        <begin position="17"/>
        <end position="559"/>
    </location>
</feature>
<dbReference type="GO" id="GO:0005675">
    <property type="term" value="C:transcription factor TFIIH holo complex"/>
    <property type="evidence" value="ECO:0007669"/>
    <property type="project" value="TreeGrafter"/>
</dbReference>
<dbReference type="Gene3D" id="3.30.70.2610">
    <property type="match status" value="1"/>
</dbReference>
<evidence type="ECO:0000256" key="9">
    <source>
        <dbReference type="SAM" id="MobiDB-lite"/>
    </source>
</evidence>
<dbReference type="Pfam" id="PF18307">
    <property type="entry name" value="Tfb2_C"/>
    <property type="match status" value="1"/>
</dbReference>
<dbReference type="InterPro" id="IPR040662">
    <property type="entry name" value="Tfb2_C"/>
</dbReference>
<evidence type="ECO:0000256" key="8">
    <source>
        <dbReference type="RuleBase" id="RU364024"/>
    </source>
</evidence>
<feature type="region of interest" description="Disordered" evidence="9">
    <location>
        <begin position="183"/>
        <end position="212"/>
    </location>
</feature>
<dbReference type="GO" id="GO:0003690">
    <property type="term" value="F:double-stranded DNA binding"/>
    <property type="evidence" value="ECO:0007669"/>
    <property type="project" value="TreeGrafter"/>
</dbReference>